<sequence>MSQSAGAGAGAGAGSGAETEPGRRRAAPVPVVVALVVVVVVVAAAAVALAARSGSSGSSGQTCDRTAAAPGAGTVDSVSQGAQLVVGDVRLGIGGVSDDGCAVDVRGDVGRVEVGERVEVAGVPVMLLAVERRDGQDDEAGGAFEATFWVGAAG</sequence>
<feature type="compositionally biased region" description="Polar residues" evidence="1">
    <location>
        <begin position="53"/>
        <end position="64"/>
    </location>
</feature>
<reference evidence="3 4" key="1">
    <citation type="submission" date="2021-05" db="EMBL/GenBank/DDBJ databases">
        <title>Description of Cellulomonas sp. DKR-3 sp. nov.</title>
        <authorList>
            <person name="Dahal R.H."/>
            <person name="Chaudhary D.K."/>
        </authorList>
    </citation>
    <scope>NUCLEOTIDE SEQUENCE [LARGE SCALE GENOMIC DNA]</scope>
    <source>
        <strain evidence="3 4">DKR-3</strain>
    </source>
</reference>
<keyword evidence="4" id="KW-1185">Reference proteome</keyword>
<gene>
    <name evidence="3" type="ORF">KIN34_08445</name>
</gene>
<evidence type="ECO:0000256" key="2">
    <source>
        <dbReference type="SAM" id="Phobius"/>
    </source>
</evidence>
<feature type="region of interest" description="Disordered" evidence="1">
    <location>
        <begin position="53"/>
        <end position="75"/>
    </location>
</feature>
<proteinExistence type="predicted"/>
<dbReference type="EMBL" id="JAHBOH010000001">
    <property type="protein sequence ID" value="MBT0994312.1"/>
    <property type="molecule type" value="Genomic_DNA"/>
</dbReference>
<name>A0ABS5TYV5_9CELL</name>
<feature type="transmembrane region" description="Helical" evidence="2">
    <location>
        <begin position="31"/>
        <end position="51"/>
    </location>
</feature>
<evidence type="ECO:0000256" key="1">
    <source>
        <dbReference type="SAM" id="MobiDB-lite"/>
    </source>
</evidence>
<feature type="region of interest" description="Disordered" evidence="1">
    <location>
        <begin position="1"/>
        <end position="23"/>
    </location>
</feature>
<evidence type="ECO:0000313" key="4">
    <source>
        <dbReference type="Proteomes" id="UP000722125"/>
    </source>
</evidence>
<dbReference type="RefSeq" id="WP_214349199.1">
    <property type="nucleotide sequence ID" value="NZ_JAHBOH010000001.1"/>
</dbReference>
<dbReference type="Proteomes" id="UP000722125">
    <property type="component" value="Unassembled WGS sequence"/>
</dbReference>
<protein>
    <submittedName>
        <fullName evidence="3">Uncharacterized protein</fullName>
    </submittedName>
</protein>
<keyword evidence="2" id="KW-0812">Transmembrane</keyword>
<keyword evidence="2" id="KW-0472">Membrane</keyword>
<comment type="caution">
    <text evidence="3">The sequence shown here is derived from an EMBL/GenBank/DDBJ whole genome shotgun (WGS) entry which is preliminary data.</text>
</comment>
<accession>A0ABS5TYV5</accession>
<organism evidence="3 4">
    <name type="scientific">Cellulomonas fulva</name>
    <dbReference type="NCBI Taxonomy" id="2835530"/>
    <lineage>
        <taxon>Bacteria</taxon>
        <taxon>Bacillati</taxon>
        <taxon>Actinomycetota</taxon>
        <taxon>Actinomycetes</taxon>
        <taxon>Micrococcales</taxon>
        <taxon>Cellulomonadaceae</taxon>
        <taxon>Cellulomonas</taxon>
    </lineage>
</organism>
<evidence type="ECO:0000313" key="3">
    <source>
        <dbReference type="EMBL" id="MBT0994312.1"/>
    </source>
</evidence>
<keyword evidence="2" id="KW-1133">Transmembrane helix</keyword>